<evidence type="ECO:0000313" key="1">
    <source>
        <dbReference type="EMBL" id="CAI9582342.1"/>
    </source>
</evidence>
<gene>
    <name evidence="1" type="ORF">SPARVUS_LOCUS9645538</name>
</gene>
<reference evidence="1" key="1">
    <citation type="submission" date="2023-05" db="EMBL/GenBank/DDBJ databases">
        <authorList>
            <person name="Stuckert A."/>
        </authorList>
    </citation>
    <scope>NUCLEOTIDE SEQUENCE</scope>
</reference>
<dbReference type="EMBL" id="CATNWA010015356">
    <property type="protein sequence ID" value="CAI9582342.1"/>
    <property type="molecule type" value="Genomic_DNA"/>
</dbReference>
<accession>A0ABN9EC78</accession>
<comment type="caution">
    <text evidence="1">The sequence shown here is derived from an EMBL/GenBank/DDBJ whole genome shotgun (WGS) entry which is preliminary data.</text>
</comment>
<sequence length="88" mass="9565">MCNVSVSYNIITIPQPALLVPSGLADLCQCWCVVCSLCVWTGLPDVTVFYLPHCLGNSSLRSVRVWIHHPPLTAIVTLPLPATDTVHP</sequence>
<protein>
    <submittedName>
        <fullName evidence="1">Uncharacterized protein</fullName>
    </submittedName>
</protein>
<proteinExistence type="predicted"/>
<name>A0ABN9EC78_9NEOB</name>
<evidence type="ECO:0000313" key="2">
    <source>
        <dbReference type="Proteomes" id="UP001162483"/>
    </source>
</evidence>
<dbReference type="Proteomes" id="UP001162483">
    <property type="component" value="Unassembled WGS sequence"/>
</dbReference>
<keyword evidence="2" id="KW-1185">Reference proteome</keyword>
<organism evidence="1 2">
    <name type="scientific">Staurois parvus</name>
    <dbReference type="NCBI Taxonomy" id="386267"/>
    <lineage>
        <taxon>Eukaryota</taxon>
        <taxon>Metazoa</taxon>
        <taxon>Chordata</taxon>
        <taxon>Craniata</taxon>
        <taxon>Vertebrata</taxon>
        <taxon>Euteleostomi</taxon>
        <taxon>Amphibia</taxon>
        <taxon>Batrachia</taxon>
        <taxon>Anura</taxon>
        <taxon>Neobatrachia</taxon>
        <taxon>Ranoidea</taxon>
        <taxon>Ranidae</taxon>
        <taxon>Staurois</taxon>
    </lineage>
</organism>